<keyword evidence="3" id="KW-1133">Transmembrane helix</keyword>
<protein>
    <submittedName>
        <fullName evidence="4">KxYKxGKxW signal peptide domain-containing protein</fullName>
    </submittedName>
</protein>
<feature type="transmembrane region" description="Helical" evidence="3">
    <location>
        <begin position="24"/>
        <end position="42"/>
    </location>
</feature>
<organism evidence="4 5">
    <name type="scientific">Apilactobacillus xinyiensis</name>
    <dbReference type="NCBI Taxonomy" id="2841032"/>
    <lineage>
        <taxon>Bacteria</taxon>
        <taxon>Bacillati</taxon>
        <taxon>Bacillota</taxon>
        <taxon>Bacilli</taxon>
        <taxon>Lactobacillales</taxon>
        <taxon>Lactobacillaceae</taxon>
        <taxon>Apilactobacillus</taxon>
    </lineage>
</organism>
<accession>A0ABT0I3E8</accession>
<proteinExistence type="predicted"/>
<dbReference type="Proteomes" id="UP001522905">
    <property type="component" value="Unassembled WGS sequence"/>
</dbReference>
<reference evidence="4 5" key="1">
    <citation type="submission" date="2021-11" db="EMBL/GenBank/DDBJ databases">
        <title>Comparative genomics of bee honey and flower isolates.</title>
        <authorList>
            <person name="Bechtner J.D."/>
            <person name="Gallus M.K."/>
            <person name="Ehrmann M."/>
        </authorList>
    </citation>
    <scope>NUCLEOTIDE SEQUENCE [LARGE SCALE GENOMIC DNA]</scope>
    <source>
        <strain evidence="4 5">M161</strain>
    </source>
</reference>
<feature type="non-terminal residue" evidence="4">
    <location>
        <position position="119"/>
    </location>
</feature>
<evidence type="ECO:0000256" key="3">
    <source>
        <dbReference type="SAM" id="Phobius"/>
    </source>
</evidence>
<keyword evidence="3" id="KW-0812">Transmembrane</keyword>
<feature type="compositionally biased region" description="Basic and acidic residues" evidence="2">
    <location>
        <begin position="108"/>
        <end position="119"/>
    </location>
</feature>
<sequence>MIFNKNKINKSNEQKFLHKVKKQWVVISISTFMFLGSAIFVANSPKVMADTNSVSANNISVNKDYSNSNTADSKAVDNFEINKDAQAQLSIDADNDNTNNKTTYNLGDNKDAQTKSVTD</sequence>
<dbReference type="NCBIfam" id="TIGR03715">
    <property type="entry name" value="KxYKxGKxW"/>
    <property type="match status" value="1"/>
</dbReference>
<dbReference type="Pfam" id="PF19258">
    <property type="entry name" value="KxYKxGKxW_sig"/>
    <property type="match status" value="1"/>
</dbReference>
<dbReference type="InterPro" id="IPR022263">
    <property type="entry name" value="KxYKxGKxW"/>
</dbReference>
<feature type="region of interest" description="Disordered" evidence="2">
    <location>
        <begin position="89"/>
        <end position="119"/>
    </location>
</feature>
<keyword evidence="5" id="KW-1185">Reference proteome</keyword>
<name>A0ABT0I3E8_9LACO</name>
<evidence type="ECO:0000256" key="2">
    <source>
        <dbReference type="SAM" id="MobiDB-lite"/>
    </source>
</evidence>
<gene>
    <name evidence="4" type="ORF">LNP07_06855</name>
</gene>
<dbReference type="RefSeq" id="WP_248601940.1">
    <property type="nucleotide sequence ID" value="NZ_JAJIAO010000019.1"/>
</dbReference>
<feature type="compositionally biased region" description="Low complexity" evidence="2">
    <location>
        <begin position="96"/>
        <end position="105"/>
    </location>
</feature>
<evidence type="ECO:0000313" key="5">
    <source>
        <dbReference type="Proteomes" id="UP001522905"/>
    </source>
</evidence>
<comment type="caution">
    <text evidence="4">The sequence shown here is derived from an EMBL/GenBank/DDBJ whole genome shotgun (WGS) entry which is preliminary data.</text>
</comment>
<dbReference type="EMBL" id="JAJIAO010000019">
    <property type="protein sequence ID" value="MCK8625221.1"/>
    <property type="molecule type" value="Genomic_DNA"/>
</dbReference>
<keyword evidence="1" id="KW-0732">Signal</keyword>
<evidence type="ECO:0000313" key="4">
    <source>
        <dbReference type="EMBL" id="MCK8625221.1"/>
    </source>
</evidence>
<keyword evidence="3" id="KW-0472">Membrane</keyword>
<evidence type="ECO:0000256" key="1">
    <source>
        <dbReference type="ARBA" id="ARBA00022729"/>
    </source>
</evidence>